<dbReference type="OrthoDB" id="5918481at2"/>
<dbReference type="PATRIC" id="fig|345073.21.peg.819"/>
<dbReference type="KEGG" id="vcr:VC395_0847"/>
<dbReference type="PROSITE" id="PS51257">
    <property type="entry name" value="PROKAR_LIPOPROTEIN"/>
    <property type="match status" value="1"/>
</dbReference>
<dbReference type="Proteomes" id="UP000000249">
    <property type="component" value="Chromosome 1"/>
</dbReference>
<evidence type="ECO:0000313" key="2">
    <source>
        <dbReference type="Proteomes" id="UP000000249"/>
    </source>
</evidence>
<reference evidence="1 2" key="1">
    <citation type="submission" date="2007-03" db="EMBL/GenBank/DDBJ databases">
        <authorList>
            <person name="Heidelberg J."/>
        </authorList>
    </citation>
    <scope>NUCLEOTIDE SEQUENCE [LARGE SCALE GENOMIC DNA]</scope>
    <source>
        <strain evidence="2">ATCC 39541 / Classical Ogawa 395 / O395</strain>
    </source>
</reference>
<name>A0A0H3AKY4_VIBC3</name>
<dbReference type="EMBL" id="CP000627">
    <property type="protein sequence ID" value="ABQ21967.1"/>
    <property type="molecule type" value="Genomic_DNA"/>
</dbReference>
<dbReference type="RefSeq" id="WP_000750977.1">
    <property type="nucleotide sequence ID" value="NC_009457.1"/>
</dbReference>
<protein>
    <submittedName>
        <fullName evidence="1">Toxin co-regulated pilus biosynthesis outer membrane protein C</fullName>
    </submittedName>
</protein>
<proteinExistence type="predicted"/>
<accession>A0A0H3AKY4</accession>
<evidence type="ECO:0000313" key="1">
    <source>
        <dbReference type="EMBL" id="ABQ21967.1"/>
    </source>
</evidence>
<sequence>MKKTIISTLVIGLVAGCSNTNLLKDNLASEQNVINLSKSSNEAKSRNIEFLSGAYLSERKVPKHDIKFSGKYVEFESKSPIELIDVLDGLSKQYNIQYVFSDELEDEKSEENKKSSGSSSAKKIKYSGPLAGFFDYLSSAYNMHFEFGHNNLVKAYHYKNQVFNLQQYFDDNKFSSSMQIGGTSGTSSGLKGTADTAIESNSWKKIDEFLSASLGETGKFTIFEDYSLVTVKARPDKFLLLHTFFDKLINESKMQIAVDYRVVSLSEERLNQLAAKFGIENAGKYSITSDMVDAISLSQVGGGLGASYRSASARLDAVVNELSQEVMHEGHFIGIPNRVMPLNVTTNSKYISSIETTKDTNTDEETRTVKVSDLVTGFSMMVMPKILDDGRIQISSGFSRKQLVSIGTAQGITLPTVDENESMNTVTMNPGEVRLAMLFKDNYIQNSNGVQLLGGGTENKKSARYIAVLVGASSYKTNDLASNRVNIYD</sequence>
<organism evidence="1 2">
    <name type="scientific">Vibrio cholerae serotype O1 (strain ATCC 39541 / Classical Ogawa 395 / O395)</name>
    <dbReference type="NCBI Taxonomy" id="345073"/>
    <lineage>
        <taxon>Bacteria</taxon>
        <taxon>Pseudomonadati</taxon>
        <taxon>Pseudomonadota</taxon>
        <taxon>Gammaproteobacteria</taxon>
        <taxon>Vibrionales</taxon>
        <taxon>Vibrionaceae</taxon>
        <taxon>Vibrio</taxon>
    </lineage>
</organism>
<dbReference type="AlphaFoldDB" id="A0A0H3AKY4"/>
<dbReference type="eggNOG" id="COG4796">
    <property type="taxonomic scope" value="Bacteria"/>
</dbReference>
<dbReference type="KEGG" id="vco:VC0395_A0356"/>
<gene>
    <name evidence="1" type="primary">tcpC</name>
    <name evidence="1" type="ordered locus">VC0395_A0356</name>
</gene>